<dbReference type="SUPFAM" id="SSF54695">
    <property type="entry name" value="POZ domain"/>
    <property type="match status" value="1"/>
</dbReference>
<dbReference type="Gene3D" id="3.30.710.10">
    <property type="entry name" value="Potassium Channel Kv1.1, Chain A"/>
    <property type="match status" value="1"/>
</dbReference>
<dbReference type="Proteomes" id="UP000326877">
    <property type="component" value="Unassembled WGS sequence"/>
</dbReference>
<evidence type="ECO:0000259" key="1">
    <source>
        <dbReference type="PROSITE" id="PS50097"/>
    </source>
</evidence>
<proteinExistence type="predicted"/>
<accession>A0A5N7CF31</accession>
<dbReference type="OrthoDB" id="6359816at2759"/>
<name>A0A5N7CF31_PETAA</name>
<gene>
    <name evidence="2" type="ORF">BDV23DRAFT_170833</name>
</gene>
<sequence length="284" mass="32073">MAWKGKRKKKTGISEIPASPAIAFTETAVAKDEATAKMKELVLSHFLNPKYSDLSIICSGEVFPAHQNIVCPQSRYFEIACDGRFKEGNGEIRLNDRDPMLVRKMLEFLYTGDYTYEASNARGSFDSENISGELSHTYLDKDLQADTGTEVFTDIQGETSSANPRTGQAIFHAQMYAQGAYFQIKGLKIRAKEYFQESFMEFPDRESFTSAVLEVYGSTEGHDRGLRDLVVQMTTDNLMLLRANGNPILDGTFLEVVPNFMLEICLSALDRCAKHQKEYRKWGY</sequence>
<dbReference type="Pfam" id="PF00651">
    <property type="entry name" value="BTB"/>
    <property type="match status" value="1"/>
</dbReference>
<dbReference type="PANTHER" id="PTHR47843:SF5">
    <property type="entry name" value="BTB_POZ DOMAIN PROTEIN"/>
    <property type="match status" value="1"/>
</dbReference>
<dbReference type="InterPro" id="IPR000210">
    <property type="entry name" value="BTB/POZ_dom"/>
</dbReference>
<evidence type="ECO:0000313" key="2">
    <source>
        <dbReference type="EMBL" id="KAE8392509.1"/>
    </source>
</evidence>
<dbReference type="AlphaFoldDB" id="A0A5N7CF31"/>
<organism evidence="2">
    <name type="scientific">Petromyces alliaceus</name>
    <name type="common">Aspergillus alliaceus</name>
    <dbReference type="NCBI Taxonomy" id="209559"/>
    <lineage>
        <taxon>Eukaryota</taxon>
        <taxon>Fungi</taxon>
        <taxon>Dikarya</taxon>
        <taxon>Ascomycota</taxon>
        <taxon>Pezizomycotina</taxon>
        <taxon>Eurotiomycetes</taxon>
        <taxon>Eurotiomycetidae</taxon>
        <taxon>Eurotiales</taxon>
        <taxon>Aspergillaceae</taxon>
        <taxon>Aspergillus</taxon>
        <taxon>Aspergillus subgen. Circumdati</taxon>
    </lineage>
</organism>
<dbReference type="InterPro" id="IPR011333">
    <property type="entry name" value="SKP1/BTB/POZ_sf"/>
</dbReference>
<dbReference type="PANTHER" id="PTHR47843">
    <property type="entry name" value="BTB DOMAIN-CONTAINING PROTEIN-RELATED"/>
    <property type="match status" value="1"/>
</dbReference>
<dbReference type="PROSITE" id="PS50097">
    <property type="entry name" value="BTB"/>
    <property type="match status" value="1"/>
</dbReference>
<dbReference type="CDD" id="cd18186">
    <property type="entry name" value="BTB_POZ_ZBTB_KLHL-like"/>
    <property type="match status" value="1"/>
</dbReference>
<dbReference type="EMBL" id="ML735236">
    <property type="protein sequence ID" value="KAE8392509.1"/>
    <property type="molecule type" value="Genomic_DNA"/>
</dbReference>
<reference evidence="2" key="1">
    <citation type="submission" date="2019-04" db="EMBL/GenBank/DDBJ databases">
        <title>Friends and foes A comparative genomics studyof 23 Aspergillus species from section Flavi.</title>
        <authorList>
            <consortium name="DOE Joint Genome Institute"/>
            <person name="Kjaerbolling I."/>
            <person name="Vesth T."/>
            <person name="Frisvad J.C."/>
            <person name="Nybo J.L."/>
            <person name="Theobald S."/>
            <person name="Kildgaard S."/>
            <person name="Isbrandt T."/>
            <person name="Kuo A."/>
            <person name="Sato A."/>
            <person name="Lyhne E.K."/>
            <person name="Kogle M.E."/>
            <person name="Wiebenga A."/>
            <person name="Kun R.S."/>
            <person name="Lubbers R.J."/>
            <person name="Makela M.R."/>
            <person name="Barry K."/>
            <person name="Chovatia M."/>
            <person name="Clum A."/>
            <person name="Daum C."/>
            <person name="Haridas S."/>
            <person name="He G."/>
            <person name="LaButti K."/>
            <person name="Lipzen A."/>
            <person name="Mondo S."/>
            <person name="Riley R."/>
            <person name="Salamov A."/>
            <person name="Simmons B.A."/>
            <person name="Magnuson J.K."/>
            <person name="Henrissat B."/>
            <person name="Mortensen U.H."/>
            <person name="Larsen T.O."/>
            <person name="Devries R.P."/>
            <person name="Grigoriev I.V."/>
            <person name="Machida M."/>
            <person name="Baker S.E."/>
            <person name="Andersen M.R."/>
        </authorList>
    </citation>
    <scope>NUCLEOTIDE SEQUENCE [LARGE SCALE GENOMIC DNA]</scope>
    <source>
        <strain evidence="2">IBT 14317</strain>
    </source>
</reference>
<protein>
    <recommendedName>
        <fullName evidence="1">BTB domain-containing protein</fullName>
    </recommendedName>
</protein>
<feature type="domain" description="BTB" evidence="1">
    <location>
        <begin position="52"/>
        <end position="118"/>
    </location>
</feature>